<dbReference type="SMART" id="SM00822">
    <property type="entry name" value="PKS_KR"/>
    <property type="match status" value="1"/>
</dbReference>
<name>A0ABV8UCA5_9PROT</name>
<dbReference type="SUPFAM" id="SSF51735">
    <property type="entry name" value="NAD(P)-binding Rossmann-fold domains"/>
    <property type="match status" value="1"/>
</dbReference>
<dbReference type="InterPro" id="IPR002347">
    <property type="entry name" value="SDR_fam"/>
</dbReference>
<dbReference type="CDD" id="cd05233">
    <property type="entry name" value="SDR_c"/>
    <property type="match status" value="1"/>
</dbReference>
<organism evidence="3 4">
    <name type="scientific">Kordiimonas lipolytica</name>
    <dbReference type="NCBI Taxonomy" id="1662421"/>
    <lineage>
        <taxon>Bacteria</taxon>
        <taxon>Pseudomonadati</taxon>
        <taxon>Pseudomonadota</taxon>
        <taxon>Alphaproteobacteria</taxon>
        <taxon>Kordiimonadales</taxon>
        <taxon>Kordiimonadaceae</taxon>
        <taxon>Kordiimonas</taxon>
    </lineage>
</organism>
<dbReference type="InterPro" id="IPR020904">
    <property type="entry name" value="Sc_DH/Rdtase_CS"/>
</dbReference>
<dbReference type="EC" id="1.1.1.-" evidence="3"/>
<dbReference type="InterPro" id="IPR057326">
    <property type="entry name" value="KR_dom"/>
</dbReference>
<dbReference type="PRINTS" id="PR00081">
    <property type="entry name" value="GDHRDH"/>
</dbReference>
<dbReference type="GO" id="GO:0016491">
    <property type="term" value="F:oxidoreductase activity"/>
    <property type="evidence" value="ECO:0007669"/>
    <property type="project" value="UniProtKB-KW"/>
</dbReference>
<dbReference type="EMBL" id="JBHSCR010000013">
    <property type="protein sequence ID" value="MFC4348522.1"/>
    <property type="molecule type" value="Genomic_DNA"/>
</dbReference>
<evidence type="ECO:0000256" key="1">
    <source>
        <dbReference type="ARBA" id="ARBA00006484"/>
    </source>
</evidence>
<dbReference type="PANTHER" id="PTHR42879">
    <property type="entry name" value="3-OXOACYL-(ACYL-CARRIER-PROTEIN) REDUCTASE"/>
    <property type="match status" value="1"/>
</dbReference>
<reference evidence="4" key="1">
    <citation type="journal article" date="2019" name="Int. J. Syst. Evol. Microbiol.">
        <title>The Global Catalogue of Microorganisms (GCM) 10K type strain sequencing project: providing services to taxonomists for standard genome sequencing and annotation.</title>
        <authorList>
            <consortium name="The Broad Institute Genomics Platform"/>
            <consortium name="The Broad Institute Genome Sequencing Center for Infectious Disease"/>
            <person name="Wu L."/>
            <person name="Ma J."/>
        </authorList>
    </citation>
    <scope>NUCLEOTIDE SEQUENCE [LARGE SCALE GENOMIC DNA]</scope>
    <source>
        <strain evidence="4">CGMCC 1.15304</strain>
    </source>
</reference>
<dbReference type="PROSITE" id="PS00061">
    <property type="entry name" value="ADH_SHORT"/>
    <property type="match status" value="1"/>
</dbReference>
<comment type="caution">
    <text evidence="3">The sequence shown here is derived from an EMBL/GenBank/DDBJ whole genome shotgun (WGS) entry which is preliminary data.</text>
</comment>
<accession>A0ABV8UCA5</accession>
<keyword evidence="4" id="KW-1185">Reference proteome</keyword>
<feature type="domain" description="Ketoreductase" evidence="2">
    <location>
        <begin position="4"/>
        <end position="183"/>
    </location>
</feature>
<keyword evidence="3" id="KW-0560">Oxidoreductase</keyword>
<dbReference type="RefSeq" id="WP_068148753.1">
    <property type="nucleotide sequence ID" value="NZ_JBHSCR010000013.1"/>
</dbReference>
<protein>
    <submittedName>
        <fullName evidence="3">SDR family NAD(P)-dependent oxidoreductase</fullName>
        <ecNumber evidence="3">1.1.1.-</ecNumber>
    </submittedName>
</protein>
<proteinExistence type="inferred from homology"/>
<dbReference type="InterPro" id="IPR050259">
    <property type="entry name" value="SDR"/>
</dbReference>
<dbReference type="PRINTS" id="PR00080">
    <property type="entry name" value="SDRFAMILY"/>
</dbReference>
<gene>
    <name evidence="3" type="ORF">ACFO5Q_11780</name>
</gene>
<evidence type="ECO:0000313" key="4">
    <source>
        <dbReference type="Proteomes" id="UP001595776"/>
    </source>
</evidence>
<dbReference type="InterPro" id="IPR036291">
    <property type="entry name" value="NAD(P)-bd_dom_sf"/>
</dbReference>
<sequence>MTRRIALITGGGSGIGLAIAHAFSQAGITPVLAGRSKARLEDAAARMEGTAFVPMDVTDEDSVEKAFKQLKTAGYEPNILVNNAGSAATAPLEKTDTGTWQAMLDVNLTGAFLCTRSALPMMKEQGFGRIITVASTAGLKGYAYTAAYTAAKHGVIGMTRSLALELAGTGVTANTVCPGFTDTEIVQASVRNIVEKTGRSEEEALKALTKHNPENRLVTPEEVADAVLWLVSDGASAINGQAIAVACGEIM</sequence>
<dbReference type="Proteomes" id="UP001595776">
    <property type="component" value="Unassembled WGS sequence"/>
</dbReference>
<dbReference type="Gene3D" id="3.40.50.720">
    <property type="entry name" value="NAD(P)-binding Rossmann-like Domain"/>
    <property type="match status" value="1"/>
</dbReference>
<comment type="similarity">
    <text evidence="1">Belongs to the short-chain dehydrogenases/reductases (SDR) family.</text>
</comment>
<evidence type="ECO:0000259" key="2">
    <source>
        <dbReference type="SMART" id="SM00822"/>
    </source>
</evidence>
<evidence type="ECO:0000313" key="3">
    <source>
        <dbReference type="EMBL" id="MFC4348522.1"/>
    </source>
</evidence>
<dbReference type="Pfam" id="PF13561">
    <property type="entry name" value="adh_short_C2"/>
    <property type="match status" value="1"/>
</dbReference>
<dbReference type="PANTHER" id="PTHR42879:SF2">
    <property type="entry name" value="3-OXOACYL-[ACYL-CARRIER-PROTEIN] REDUCTASE FABG"/>
    <property type="match status" value="1"/>
</dbReference>